<keyword evidence="11" id="KW-1185">Reference proteome</keyword>
<evidence type="ECO:0000256" key="3">
    <source>
        <dbReference type="ARBA" id="ARBA00004991"/>
    </source>
</evidence>
<accession>A0A1H8ELC2</accession>
<dbReference type="SUPFAM" id="SSF53448">
    <property type="entry name" value="Nucleotide-diphospho-sugar transferases"/>
    <property type="match status" value="1"/>
</dbReference>
<evidence type="ECO:0000256" key="1">
    <source>
        <dbReference type="ARBA" id="ARBA00004141"/>
    </source>
</evidence>
<feature type="transmembrane region" description="Helical" evidence="9">
    <location>
        <begin position="337"/>
        <end position="360"/>
    </location>
</feature>
<protein>
    <submittedName>
        <fullName evidence="10">Ceramide glucosyltransferase</fullName>
    </submittedName>
</protein>
<evidence type="ECO:0000256" key="9">
    <source>
        <dbReference type="SAM" id="Phobius"/>
    </source>
</evidence>
<evidence type="ECO:0000256" key="5">
    <source>
        <dbReference type="ARBA" id="ARBA00022679"/>
    </source>
</evidence>
<keyword evidence="4" id="KW-0328">Glycosyltransferase</keyword>
<dbReference type="RefSeq" id="WP_075011163.1">
    <property type="nucleotide sequence ID" value="NZ_FOAP01000034.1"/>
</dbReference>
<dbReference type="PANTHER" id="PTHR12726:SF0">
    <property type="entry name" value="CERAMIDE GLUCOSYLTRANSFERASE"/>
    <property type="match status" value="1"/>
</dbReference>
<proteinExistence type="predicted"/>
<dbReference type="Pfam" id="PF13506">
    <property type="entry name" value="Glyco_transf_21"/>
    <property type="match status" value="1"/>
</dbReference>
<dbReference type="PANTHER" id="PTHR12726">
    <property type="entry name" value="CERAMIDE GLUCOSYLTRANSFERASE"/>
    <property type="match status" value="1"/>
</dbReference>
<dbReference type="InterPro" id="IPR029044">
    <property type="entry name" value="Nucleotide-diphossugar_trans"/>
</dbReference>
<evidence type="ECO:0000256" key="2">
    <source>
        <dbReference type="ARBA" id="ARBA00004760"/>
    </source>
</evidence>
<comment type="subcellular location">
    <subcellularLocation>
        <location evidence="1">Membrane</location>
        <topology evidence="1">Multi-pass membrane protein</topology>
    </subcellularLocation>
</comment>
<sequence>MPVASLLLFSAAALGLLALAVQFLFVLRHRPRSHQALPRAATASPGISILKPLCGVDDDLEANLEQFATLDYPRYEVILGVKDRTDPAYALARAAVARWPHVMKLALQEGEPGLNPKVNQLITLSAEARYDLWVISDSNVRVSPGYLQEIADGFEDLDTGCVTHPIAGVGERTVGSLMDNLHLASSAAAGVITAKHLAGKDIVVGKSMALRREDVEALGGFFSVKDVLAEDFVIGLWITRKLGKRVVVARTPVFNVSLRKRVGDFFKRYLRWSVIHHMSVSTPTYLAQGLLNPAPLALLAALLAPSPETLSMAGAVACLKALLDVAVFRLLRPEPVSWGALPVVFLKDALLFVAWFNGLFSRTVQWRGTRLHVLPGTRLATAAVPSSPALVPAEVTAREELLAG</sequence>
<dbReference type="AlphaFoldDB" id="A0A1H8ELC2"/>
<dbReference type="Proteomes" id="UP000182719">
    <property type="component" value="Unassembled WGS sequence"/>
</dbReference>
<reference evidence="11" key="1">
    <citation type="submission" date="2016-10" db="EMBL/GenBank/DDBJ databases">
        <authorList>
            <person name="Varghese N."/>
            <person name="Submissions S."/>
        </authorList>
    </citation>
    <scope>NUCLEOTIDE SEQUENCE [LARGE SCALE GENOMIC DNA]</scope>
    <source>
        <strain evidence="11">DSM 17044</strain>
    </source>
</reference>
<organism evidence="10 11">
    <name type="scientific">Stigmatella aurantiaca</name>
    <dbReference type="NCBI Taxonomy" id="41"/>
    <lineage>
        <taxon>Bacteria</taxon>
        <taxon>Pseudomonadati</taxon>
        <taxon>Myxococcota</taxon>
        <taxon>Myxococcia</taxon>
        <taxon>Myxococcales</taxon>
        <taxon>Cystobacterineae</taxon>
        <taxon>Archangiaceae</taxon>
        <taxon>Stigmatella</taxon>
    </lineage>
</organism>
<evidence type="ECO:0000256" key="4">
    <source>
        <dbReference type="ARBA" id="ARBA00022676"/>
    </source>
</evidence>
<comment type="pathway">
    <text evidence="2">Lipid metabolism; sphingolipid metabolism.</text>
</comment>
<dbReference type="EMBL" id="FOAP01000034">
    <property type="protein sequence ID" value="SEN20295.1"/>
    <property type="molecule type" value="Genomic_DNA"/>
</dbReference>
<name>A0A1H8ELC2_STIAU</name>
<comment type="pathway">
    <text evidence="3">Sphingolipid metabolism.</text>
</comment>
<dbReference type="GO" id="GO:0006679">
    <property type="term" value="P:glucosylceramide biosynthetic process"/>
    <property type="evidence" value="ECO:0007669"/>
    <property type="project" value="TreeGrafter"/>
</dbReference>
<dbReference type="GO" id="GO:0016020">
    <property type="term" value="C:membrane"/>
    <property type="evidence" value="ECO:0007669"/>
    <property type="project" value="UniProtKB-SubCell"/>
</dbReference>
<keyword evidence="7 9" id="KW-1133">Transmembrane helix</keyword>
<dbReference type="InterPro" id="IPR025993">
    <property type="entry name" value="Ceramide_glucosylTrfase"/>
</dbReference>
<keyword evidence="8 9" id="KW-0472">Membrane</keyword>
<dbReference type="OrthoDB" id="9814255at2"/>
<dbReference type="GO" id="GO:0008120">
    <property type="term" value="F:ceramide glucosyltransferase activity"/>
    <property type="evidence" value="ECO:0007669"/>
    <property type="project" value="TreeGrafter"/>
</dbReference>
<evidence type="ECO:0000256" key="8">
    <source>
        <dbReference type="ARBA" id="ARBA00023136"/>
    </source>
</evidence>
<dbReference type="CDD" id="cd02520">
    <property type="entry name" value="Glucosylceramide_synthase"/>
    <property type="match status" value="1"/>
</dbReference>
<keyword evidence="5 10" id="KW-0808">Transferase</keyword>
<keyword evidence="6 9" id="KW-0812">Transmembrane</keyword>
<evidence type="ECO:0000313" key="10">
    <source>
        <dbReference type="EMBL" id="SEN20295.1"/>
    </source>
</evidence>
<dbReference type="Gene3D" id="3.90.550.10">
    <property type="entry name" value="Spore Coat Polysaccharide Biosynthesis Protein SpsA, Chain A"/>
    <property type="match status" value="1"/>
</dbReference>
<evidence type="ECO:0000256" key="6">
    <source>
        <dbReference type="ARBA" id="ARBA00022692"/>
    </source>
</evidence>
<evidence type="ECO:0000313" key="11">
    <source>
        <dbReference type="Proteomes" id="UP000182719"/>
    </source>
</evidence>
<gene>
    <name evidence="10" type="ORF">SAMN05444354_1345</name>
</gene>
<evidence type="ECO:0000256" key="7">
    <source>
        <dbReference type="ARBA" id="ARBA00022989"/>
    </source>
</evidence>